<organism evidence="8 9">
    <name type="scientific">Nibribacter ruber</name>
    <dbReference type="NCBI Taxonomy" id="2698458"/>
    <lineage>
        <taxon>Bacteria</taxon>
        <taxon>Pseudomonadati</taxon>
        <taxon>Bacteroidota</taxon>
        <taxon>Cytophagia</taxon>
        <taxon>Cytophagales</taxon>
        <taxon>Hymenobacteraceae</taxon>
        <taxon>Nibribacter</taxon>
    </lineage>
</organism>
<evidence type="ECO:0000313" key="9">
    <source>
        <dbReference type="Proteomes" id="UP000464214"/>
    </source>
</evidence>
<dbReference type="AlphaFoldDB" id="A0A6P1NXW0"/>
<feature type="domain" description="SusD-like N-terminal" evidence="7">
    <location>
        <begin position="28"/>
        <end position="236"/>
    </location>
</feature>
<keyword evidence="5" id="KW-0998">Cell outer membrane</keyword>
<gene>
    <name evidence="8" type="ORF">GU926_04490</name>
</gene>
<accession>A0A6P1NXW0</accession>
<sequence>MKLKKFNSYILWAAVTTGLSITLPSCNDYLEVEPVSSFSPDYVFSNVNNVQKQLTGVYAALGGDQGYGIRLSMYYPLDNDEMMGQSGNPGDNERRDIARYTVQPSNTQLAGPFGQLYAGVERANICIYYIPKMEMYTNGTETEKRELRRMHGEALTLRAQFYFELIRNWGDIPAQFNPSSFETDLFKGKTDRDEIYDKLIADLAEAATLVPWRGEVANDERITQGAVRALRARLALFRGGFSLRRSGGMQRGSDYLKYYQIARDECDIIIKRGAHKLNPSYQAVWKDAIDAHRIEPNGEVMWEIAMAGGSSATGDSKLGYYNGPRLNGSTGNGALTILPTYFYSFDSKDQRRDVTAAPYNVSSAGIIQPRNLQTMTDGKFRRDWITNPTVLTSLAQYFGVNWPLIRYADVLLMFAEAENELKGGPTPEAYEAINQVRRRGFGKAINTPDMTVDLEPGLDKTEFFNALVQERSWELGGEGIRKYDLIRWNLLEQKIVETRAALRAMVAKQAPYENLPATMYFAANSTTPVYLTSLYEPAPATAPANSVSISWVGTGVNTTLSDVFAIGFKPGKSELLPLPTSLLDVNPNLKQDYGY</sequence>
<evidence type="ECO:0000256" key="3">
    <source>
        <dbReference type="ARBA" id="ARBA00022729"/>
    </source>
</evidence>
<dbReference type="Pfam" id="PF14322">
    <property type="entry name" value="SusD-like_3"/>
    <property type="match status" value="1"/>
</dbReference>
<comment type="similarity">
    <text evidence="2">Belongs to the SusD family.</text>
</comment>
<evidence type="ECO:0000256" key="4">
    <source>
        <dbReference type="ARBA" id="ARBA00023136"/>
    </source>
</evidence>
<evidence type="ECO:0000259" key="6">
    <source>
        <dbReference type="Pfam" id="PF07980"/>
    </source>
</evidence>
<dbReference type="InterPro" id="IPR011990">
    <property type="entry name" value="TPR-like_helical_dom_sf"/>
</dbReference>
<evidence type="ECO:0000313" key="8">
    <source>
        <dbReference type="EMBL" id="QHL86735.1"/>
    </source>
</evidence>
<evidence type="ECO:0000259" key="7">
    <source>
        <dbReference type="Pfam" id="PF14322"/>
    </source>
</evidence>
<evidence type="ECO:0000256" key="5">
    <source>
        <dbReference type="ARBA" id="ARBA00023237"/>
    </source>
</evidence>
<comment type="subcellular location">
    <subcellularLocation>
        <location evidence="1">Cell outer membrane</location>
    </subcellularLocation>
</comment>
<dbReference type="Gene3D" id="1.25.40.390">
    <property type="match status" value="1"/>
</dbReference>
<name>A0A6P1NXW0_9BACT</name>
<keyword evidence="4" id="KW-0472">Membrane</keyword>
<evidence type="ECO:0000256" key="2">
    <source>
        <dbReference type="ARBA" id="ARBA00006275"/>
    </source>
</evidence>
<dbReference type="RefSeq" id="WP_160689418.1">
    <property type="nucleotide sequence ID" value="NZ_CP047897.1"/>
</dbReference>
<dbReference type="GO" id="GO:0009279">
    <property type="term" value="C:cell outer membrane"/>
    <property type="evidence" value="ECO:0007669"/>
    <property type="project" value="UniProtKB-SubCell"/>
</dbReference>
<dbReference type="EMBL" id="CP047897">
    <property type="protein sequence ID" value="QHL86735.1"/>
    <property type="molecule type" value="Genomic_DNA"/>
</dbReference>
<dbReference type="CDD" id="cd08977">
    <property type="entry name" value="SusD"/>
    <property type="match status" value="1"/>
</dbReference>
<feature type="domain" description="RagB/SusD" evidence="6">
    <location>
        <begin position="388"/>
        <end position="595"/>
    </location>
</feature>
<dbReference type="Proteomes" id="UP000464214">
    <property type="component" value="Chromosome"/>
</dbReference>
<keyword evidence="9" id="KW-1185">Reference proteome</keyword>
<dbReference type="Pfam" id="PF07980">
    <property type="entry name" value="SusD_RagB"/>
    <property type="match status" value="1"/>
</dbReference>
<dbReference type="InterPro" id="IPR033985">
    <property type="entry name" value="SusD-like_N"/>
</dbReference>
<dbReference type="InterPro" id="IPR012944">
    <property type="entry name" value="SusD_RagB_dom"/>
</dbReference>
<keyword evidence="3" id="KW-0732">Signal</keyword>
<dbReference type="KEGG" id="nib:GU926_04490"/>
<dbReference type="SUPFAM" id="SSF48452">
    <property type="entry name" value="TPR-like"/>
    <property type="match status" value="1"/>
</dbReference>
<proteinExistence type="inferred from homology"/>
<protein>
    <submittedName>
        <fullName evidence="8">RagB/SusD family nutrient uptake outer membrane protein</fullName>
    </submittedName>
</protein>
<evidence type="ECO:0000256" key="1">
    <source>
        <dbReference type="ARBA" id="ARBA00004442"/>
    </source>
</evidence>
<reference evidence="8 9" key="1">
    <citation type="submission" date="2020-01" db="EMBL/GenBank/DDBJ databases">
        <authorList>
            <person name="Kim M."/>
        </authorList>
    </citation>
    <scope>NUCLEOTIDE SEQUENCE [LARGE SCALE GENOMIC DNA]</scope>
    <source>
        <strain evidence="8 9">BT10</strain>
    </source>
</reference>